<keyword evidence="2" id="KW-0812">Transmembrane</keyword>
<evidence type="ECO:0000256" key="2">
    <source>
        <dbReference type="SAM" id="Phobius"/>
    </source>
</evidence>
<organism evidence="3 4">
    <name type="scientific">Sphingomonas jatrophae</name>
    <dbReference type="NCBI Taxonomy" id="1166337"/>
    <lineage>
        <taxon>Bacteria</taxon>
        <taxon>Pseudomonadati</taxon>
        <taxon>Pseudomonadota</taxon>
        <taxon>Alphaproteobacteria</taxon>
        <taxon>Sphingomonadales</taxon>
        <taxon>Sphingomonadaceae</taxon>
        <taxon>Sphingomonas</taxon>
    </lineage>
</organism>
<evidence type="ECO:0000313" key="3">
    <source>
        <dbReference type="EMBL" id="SFS13163.1"/>
    </source>
</evidence>
<dbReference type="RefSeq" id="WP_093317316.1">
    <property type="nucleotide sequence ID" value="NZ_FOZG01000003.1"/>
</dbReference>
<accession>A0A1I6MC38</accession>
<reference evidence="3 4" key="1">
    <citation type="submission" date="2016-10" db="EMBL/GenBank/DDBJ databases">
        <authorList>
            <person name="de Groot N.N."/>
        </authorList>
    </citation>
    <scope>NUCLEOTIDE SEQUENCE [LARGE SCALE GENOMIC DNA]</scope>
    <source>
        <strain evidence="3 4">S5-249</strain>
    </source>
</reference>
<protein>
    <submittedName>
        <fullName evidence="3">Uncharacterized protein</fullName>
    </submittedName>
</protein>
<feature type="region of interest" description="Disordered" evidence="1">
    <location>
        <begin position="31"/>
        <end position="52"/>
    </location>
</feature>
<proteinExistence type="predicted"/>
<keyword evidence="2" id="KW-1133">Transmembrane helix</keyword>
<keyword evidence="2" id="KW-0472">Membrane</keyword>
<evidence type="ECO:0000256" key="1">
    <source>
        <dbReference type="SAM" id="MobiDB-lite"/>
    </source>
</evidence>
<feature type="compositionally biased region" description="Basic and acidic residues" evidence="1">
    <location>
        <begin position="32"/>
        <end position="45"/>
    </location>
</feature>
<evidence type="ECO:0000313" key="4">
    <source>
        <dbReference type="Proteomes" id="UP000198824"/>
    </source>
</evidence>
<keyword evidence="4" id="KW-1185">Reference proteome</keyword>
<feature type="transmembrane region" description="Helical" evidence="2">
    <location>
        <begin position="57"/>
        <end position="80"/>
    </location>
</feature>
<gene>
    <name evidence="3" type="ORF">SAMN05192580_3862</name>
</gene>
<dbReference type="STRING" id="1166337.SAMN05192580_3862"/>
<dbReference type="AlphaFoldDB" id="A0A1I6MC38"/>
<name>A0A1I6MC38_9SPHN</name>
<dbReference type="Proteomes" id="UP000198824">
    <property type="component" value="Unassembled WGS sequence"/>
</dbReference>
<dbReference type="EMBL" id="FOZG01000003">
    <property type="protein sequence ID" value="SFS13163.1"/>
    <property type="molecule type" value="Genomic_DNA"/>
</dbReference>
<sequence length="93" mass="9783">MMKPHVHTSPIDAVAQPGGWAGDAIATPIDFARGHQPDSTYDRPSPKGLGSPSVGEVVLTAALCVAGGAMFLVYGSYALVAGEMRKRFGRRTR</sequence>